<evidence type="ECO:0000313" key="9">
    <source>
        <dbReference type="EMBL" id="CAD7249452.1"/>
    </source>
</evidence>
<evidence type="ECO:0000256" key="6">
    <source>
        <dbReference type="SAM" id="MobiDB-lite"/>
    </source>
</evidence>
<evidence type="ECO:0000313" key="10">
    <source>
        <dbReference type="Proteomes" id="UP000677054"/>
    </source>
</evidence>
<feature type="compositionally biased region" description="Polar residues" evidence="6">
    <location>
        <begin position="649"/>
        <end position="666"/>
    </location>
</feature>
<reference evidence="9" key="1">
    <citation type="submission" date="2020-11" db="EMBL/GenBank/DDBJ databases">
        <authorList>
            <person name="Tran Van P."/>
        </authorList>
    </citation>
    <scope>NUCLEOTIDE SEQUENCE</scope>
</reference>
<evidence type="ECO:0000256" key="2">
    <source>
        <dbReference type="ARBA" id="ARBA00022723"/>
    </source>
</evidence>
<dbReference type="SUPFAM" id="SSF53098">
    <property type="entry name" value="Ribonuclease H-like"/>
    <property type="match status" value="1"/>
</dbReference>
<gene>
    <name evidence="9" type="ORF">DSTB1V02_LOCUS9249</name>
</gene>
<dbReference type="PROSITE" id="PS01180">
    <property type="entry name" value="CUB"/>
    <property type="match status" value="1"/>
</dbReference>
<dbReference type="AlphaFoldDB" id="A0A7R9A8K8"/>
<protein>
    <recommendedName>
        <fullName evidence="8">CUB domain-containing protein</fullName>
    </recommendedName>
</protein>
<evidence type="ECO:0000259" key="8">
    <source>
        <dbReference type="PROSITE" id="PS01180"/>
    </source>
</evidence>
<keyword evidence="3" id="KW-0677">Repeat</keyword>
<proteinExistence type="predicted"/>
<dbReference type="EMBL" id="CAJPEV010002304">
    <property type="protein sequence ID" value="CAG0896455.1"/>
    <property type="molecule type" value="Genomic_DNA"/>
</dbReference>
<comment type="caution">
    <text evidence="5">Lacks conserved residue(s) required for the propagation of feature annotation.</text>
</comment>
<dbReference type="SMART" id="SM00042">
    <property type="entry name" value="CUB"/>
    <property type="match status" value="1"/>
</dbReference>
<dbReference type="InterPro" id="IPR036397">
    <property type="entry name" value="RNaseH_sf"/>
</dbReference>
<keyword evidence="4" id="KW-1015">Disulfide bond</keyword>
<evidence type="ECO:0000256" key="7">
    <source>
        <dbReference type="SAM" id="SignalP"/>
    </source>
</evidence>
<keyword evidence="2" id="KW-0479">Metal-binding</keyword>
<dbReference type="PANTHER" id="PTHR24251">
    <property type="entry name" value="OVOCHYMASE-RELATED"/>
    <property type="match status" value="1"/>
</dbReference>
<dbReference type="CDD" id="cd00041">
    <property type="entry name" value="CUB"/>
    <property type="match status" value="1"/>
</dbReference>
<feature type="region of interest" description="Disordered" evidence="6">
    <location>
        <begin position="625"/>
        <end position="666"/>
    </location>
</feature>
<dbReference type="GO" id="GO:0003676">
    <property type="term" value="F:nucleic acid binding"/>
    <property type="evidence" value="ECO:0007669"/>
    <property type="project" value="InterPro"/>
</dbReference>
<dbReference type="OrthoDB" id="6376883at2759"/>
<dbReference type="InterPro" id="IPR027806">
    <property type="entry name" value="HARBI1_dom"/>
</dbReference>
<keyword evidence="7" id="KW-0732">Signal</keyword>
<evidence type="ECO:0000256" key="5">
    <source>
        <dbReference type="PROSITE-ProRule" id="PRU00059"/>
    </source>
</evidence>
<comment type="cofactor">
    <cofactor evidence="1">
        <name>a divalent metal cation</name>
        <dbReference type="ChEBI" id="CHEBI:60240"/>
    </cofactor>
</comment>
<dbReference type="InterPro" id="IPR035914">
    <property type="entry name" value="Sperma_CUB_dom_sf"/>
</dbReference>
<dbReference type="Pfam" id="PF13359">
    <property type="entry name" value="DDE_Tnp_4"/>
    <property type="match status" value="1"/>
</dbReference>
<feature type="chain" id="PRO_5036209767" description="CUB domain-containing protein" evidence="7">
    <location>
        <begin position="22"/>
        <end position="666"/>
    </location>
</feature>
<dbReference type="Pfam" id="PF00431">
    <property type="entry name" value="CUB"/>
    <property type="match status" value="1"/>
</dbReference>
<dbReference type="InterPro" id="IPR012337">
    <property type="entry name" value="RNaseH-like_sf"/>
</dbReference>
<feature type="domain" description="CUB" evidence="8">
    <location>
        <begin position="25"/>
        <end position="135"/>
    </location>
</feature>
<dbReference type="GO" id="GO:0046872">
    <property type="term" value="F:metal ion binding"/>
    <property type="evidence" value="ECO:0007669"/>
    <property type="project" value="UniProtKB-KW"/>
</dbReference>
<organism evidence="9">
    <name type="scientific">Darwinula stevensoni</name>
    <dbReference type="NCBI Taxonomy" id="69355"/>
    <lineage>
        <taxon>Eukaryota</taxon>
        <taxon>Metazoa</taxon>
        <taxon>Ecdysozoa</taxon>
        <taxon>Arthropoda</taxon>
        <taxon>Crustacea</taxon>
        <taxon>Oligostraca</taxon>
        <taxon>Ostracoda</taxon>
        <taxon>Podocopa</taxon>
        <taxon>Podocopida</taxon>
        <taxon>Darwinulocopina</taxon>
        <taxon>Darwinuloidea</taxon>
        <taxon>Darwinulidae</taxon>
        <taxon>Darwinula</taxon>
    </lineage>
</organism>
<keyword evidence="10" id="KW-1185">Reference proteome</keyword>
<feature type="compositionally biased region" description="Basic and acidic residues" evidence="6">
    <location>
        <begin position="625"/>
        <end position="636"/>
    </location>
</feature>
<dbReference type="Proteomes" id="UP000677054">
    <property type="component" value="Unassembled WGS sequence"/>
</dbReference>
<evidence type="ECO:0000256" key="1">
    <source>
        <dbReference type="ARBA" id="ARBA00001968"/>
    </source>
</evidence>
<evidence type="ECO:0000256" key="4">
    <source>
        <dbReference type="ARBA" id="ARBA00023157"/>
    </source>
</evidence>
<dbReference type="EMBL" id="LR901821">
    <property type="protein sequence ID" value="CAD7249452.1"/>
    <property type="molecule type" value="Genomic_DNA"/>
</dbReference>
<dbReference type="Gene3D" id="2.60.120.290">
    <property type="entry name" value="Spermadhesin, CUB domain"/>
    <property type="match status" value="1"/>
</dbReference>
<sequence length="666" mass="75662">MEGHMLASLFLGLFYILGAAASLECSGLLTEAVGEMKSPGYPDAYPANVDCRWIIEAPPTRKIILSFNDFFIEDTVFCTHGDYLVVSEPGYDNYVFCGRDHPRTIESVGNALDINFVSDGDDQHGFRFSLTYITVSKCEDGWEEFELMYDDKVYLYQTPSGEFKTLPYVHYRIPEVVEGNEGEENCDNYGFSRFVRAFALKDKSKEEVANAMERIFREVPGYKKLHVDYGRQFYNRTMDALLNKFRIERETAILGDYSLDPLKTEHAFCNNVSVTIDGITMYSVNLDTETNAVTQPYLVTLDAVGNANMELDFKSYGTRRFMICFDLSSNHSVPDRHDLAHSEQPFFRTGHLKLGFYGDTFERFVSEHGGKSVVYNDVQVQSSRAKTCGVHVIFYLIRRCLGHSVKEMIMYIIRVHSAEERDDALVLLSVLAHVKLEATSPHTIVLRLEGENRLRRKTIEEKLGSLRLSLRQKQIPGDGWLLGDSGYPQRSYRMINPKTKEEVAYNNCHARARSIVERAIGSLKARFRSPSRTIGTTIRQSQESLASMLNYKPEKTLVDWRDFIRELLYRQLENLPPIGGPEQVVQIDESYFRGRRKNNKGRFMVESLSFLCGKTRSENLASHHPEAYSARSHDPIGRVGGVLGRPSKSAGTPSGTYPNTQRMGGS</sequence>
<dbReference type="InterPro" id="IPR000859">
    <property type="entry name" value="CUB_dom"/>
</dbReference>
<name>A0A7R9A8K8_9CRUS</name>
<feature type="signal peptide" evidence="7">
    <location>
        <begin position="1"/>
        <end position="21"/>
    </location>
</feature>
<evidence type="ECO:0000256" key="3">
    <source>
        <dbReference type="ARBA" id="ARBA00022737"/>
    </source>
</evidence>
<dbReference type="SUPFAM" id="SSF49854">
    <property type="entry name" value="Spermadhesin, CUB domain"/>
    <property type="match status" value="1"/>
</dbReference>
<accession>A0A7R9A8K8</accession>
<dbReference type="Gene3D" id="3.30.420.10">
    <property type="entry name" value="Ribonuclease H-like superfamily/Ribonuclease H"/>
    <property type="match status" value="1"/>
</dbReference>